<comment type="cofactor">
    <cofactor evidence="3 13">
        <name>a divalent metal cation</name>
        <dbReference type="ChEBI" id="CHEBI:60240"/>
    </cofactor>
</comment>
<dbReference type="PANTHER" id="PTHR43181">
    <property type="entry name" value="2-C-METHYL-D-ERYTHRITOL 2,4-CYCLODIPHOSPHATE SYNTHASE, CHLOROPLASTIC"/>
    <property type="match status" value="1"/>
</dbReference>
<comment type="pathway">
    <text evidence="5 13">Isoprenoid biosynthesis; isopentenyl diphosphate biosynthesis via DXP pathway; isopentenyl diphosphate from 1-deoxy-D-xylulose 5-phosphate: step 2/6.</text>
</comment>
<dbReference type="FunFam" id="3.90.550.10:FF:000003">
    <property type="entry name" value="2-C-methyl-D-erythritol 4-phosphate cytidylyltransferase"/>
    <property type="match status" value="1"/>
</dbReference>
<dbReference type="EC" id="4.6.1.12" evidence="13"/>
<keyword evidence="11 13" id="KW-0456">Lyase</keyword>
<evidence type="ECO:0000256" key="12">
    <source>
        <dbReference type="ARBA" id="ARBA00023268"/>
    </source>
</evidence>
<dbReference type="HAMAP" id="MF_00108">
    <property type="entry name" value="IspD"/>
    <property type="match status" value="1"/>
</dbReference>
<accession>A0AAU8GX42</accession>
<keyword evidence="10 13" id="KW-0414">Isoprene biosynthesis</keyword>
<comment type="catalytic activity">
    <reaction evidence="2 13">
        <text>2-C-methyl-D-erythritol 4-phosphate + CTP + H(+) = 4-CDP-2-C-methyl-D-erythritol + diphosphate</text>
        <dbReference type="Rhea" id="RHEA:13429"/>
        <dbReference type="ChEBI" id="CHEBI:15378"/>
        <dbReference type="ChEBI" id="CHEBI:33019"/>
        <dbReference type="ChEBI" id="CHEBI:37563"/>
        <dbReference type="ChEBI" id="CHEBI:57823"/>
        <dbReference type="ChEBI" id="CHEBI:58262"/>
        <dbReference type="EC" id="2.7.7.60"/>
    </reaction>
</comment>
<comment type="function">
    <text evidence="13">Bifunctional enzyme that catalyzes the formation of 4-diphosphocytidyl-2-C-methyl-D-erythritol from CTP and 2-C-methyl-D-erythritol 4-phosphate (MEP) (IspD), and catalyzes the conversion of 4-diphosphocytidyl-2-C-methyl-D-erythritol 2-phosphate (CDP-ME2P) to 2-C-methyl-D-erythritol 2,4-cyclodiphosphate (ME-CPP) with a corresponding release of cytidine 5-monophosphate (CMP) (IspF).</text>
</comment>
<dbReference type="SUPFAM" id="SSF69765">
    <property type="entry name" value="IpsF-like"/>
    <property type="match status" value="1"/>
</dbReference>
<dbReference type="Pfam" id="PF01128">
    <property type="entry name" value="IspD"/>
    <property type="match status" value="1"/>
</dbReference>
<dbReference type="InterPro" id="IPR020555">
    <property type="entry name" value="MECDP_synthase_CS"/>
</dbReference>
<dbReference type="PANTHER" id="PTHR43181:SF1">
    <property type="entry name" value="2-C-METHYL-D-ERYTHRITOL 2,4-CYCLODIPHOSPHATE SYNTHASE, CHLOROPLASTIC"/>
    <property type="match status" value="1"/>
</dbReference>
<evidence type="ECO:0000259" key="14">
    <source>
        <dbReference type="Pfam" id="PF02542"/>
    </source>
</evidence>
<feature type="binding site" evidence="13">
    <location>
        <position position="245"/>
    </location>
    <ligand>
        <name>a divalent metal cation</name>
        <dbReference type="ChEBI" id="CHEBI:60240"/>
    </ligand>
</feature>
<dbReference type="CDD" id="cd00554">
    <property type="entry name" value="MECDP_synthase"/>
    <property type="match status" value="1"/>
</dbReference>
<dbReference type="HAMAP" id="MF_01520">
    <property type="entry name" value="IspDF"/>
    <property type="match status" value="1"/>
</dbReference>
<evidence type="ECO:0000256" key="2">
    <source>
        <dbReference type="ARBA" id="ARBA00001282"/>
    </source>
</evidence>
<dbReference type="HAMAP" id="MF_00107">
    <property type="entry name" value="IspF"/>
    <property type="match status" value="1"/>
</dbReference>
<dbReference type="GO" id="GO:0016114">
    <property type="term" value="P:terpenoid biosynthetic process"/>
    <property type="evidence" value="ECO:0007669"/>
    <property type="project" value="InterPro"/>
</dbReference>
<proteinExistence type="inferred from homology"/>
<dbReference type="PROSITE" id="PS01295">
    <property type="entry name" value="ISPD"/>
    <property type="match status" value="1"/>
</dbReference>
<feature type="binding site" evidence="13">
    <location>
        <position position="370"/>
    </location>
    <ligand>
        <name>4-CDP-2-C-methyl-D-erythritol 2-phosphate</name>
        <dbReference type="ChEBI" id="CHEBI:57919"/>
    </ligand>
</feature>
<feature type="binding site" evidence="13">
    <location>
        <begin position="291"/>
        <end position="293"/>
    </location>
    <ligand>
        <name>4-CDP-2-C-methyl-D-erythritol 2-phosphate</name>
        <dbReference type="ChEBI" id="CHEBI:57919"/>
    </ligand>
</feature>
<dbReference type="Gene3D" id="3.30.1330.50">
    <property type="entry name" value="2-C-methyl-D-erythritol 2,4-cyclodiphosphate synthase"/>
    <property type="match status" value="1"/>
</dbReference>
<comment type="similarity">
    <text evidence="13">In the N-terminal section; belongs to the IspD/TarI cytidylyltransferase family. IspD subfamily.</text>
</comment>
<feature type="region of interest" description="2-C-methyl-D-erythritol 2,4-cyclodiphosphate synthase" evidence="13">
    <location>
        <begin position="237"/>
        <end position="391"/>
    </location>
</feature>
<evidence type="ECO:0000256" key="1">
    <source>
        <dbReference type="ARBA" id="ARBA00000200"/>
    </source>
</evidence>
<dbReference type="GO" id="GO:0050518">
    <property type="term" value="F:2-C-methyl-D-erythritol 4-phosphate cytidylyltransferase activity"/>
    <property type="evidence" value="ECO:0007669"/>
    <property type="project" value="UniProtKB-UniRule"/>
</dbReference>
<feature type="binding site" evidence="13">
    <location>
        <position position="277"/>
    </location>
    <ligand>
        <name>a divalent metal cation</name>
        <dbReference type="ChEBI" id="CHEBI:60240"/>
    </ligand>
</feature>
<dbReference type="InterPro" id="IPR003526">
    <property type="entry name" value="MECDP_synthase"/>
</dbReference>
<feature type="region of interest" description="2-C-methyl-D-erythritol 4-phosphate cytidylyltransferase" evidence="13">
    <location>
        <begin position="1"/>
        <end position="236"/>
    </location>
</feature>
<evidence type="ECO:0000256" key="5">
    <source>
        <dbReference type="ARBA" id="ARBA00004787"/>
    </source>
</evidence>
<evidence type="ECO:0000256" key="11">
    <source>
        <dbReference type="ARBA" id="ARBA00023239"/>
    </source>
</evidence>
<comment type="similarity">
    <text evidence="6">Belongs to the IspD/TarI cytidylyltransferase family. IspD subfamily.</text>
</comment>
<evidence type="ECO:0000256" key="6">
    <source>
        <dbReference type="ARBA" id="ARBA00009789"/>
    </source>
</evidence>
<feature type="site" description="Transition state stabilizer" evidence="13">
    <location>
        <position position="364"/>
    </location>
</feature>
<evidence type="ECO:0000256" key="7">
    <source>
        <dbReference type="ARBA" id="ARBA00022679"/>
    </source>
</evidence>
<feature type="binding site" evidence="13">
    <location>
        <begin position="243"/>
        <end position="245"/>
    </location>
    <ligand>
        <name>4-CDP-2-C-methyl-D-erythritol 2-phosphate</name>
        <dbReference type="ChEBI" id="CHEBI:57919"/>
    </ligand>
</feature>
<gene>
    <name evidence="15" type="primary">ispD</name>
    <name evidence="13" type="synonym">ispDF</name>
    <name evidence="15" type="ORF">V4D30_07475</name>
</gene>
<dbReference type="Gene3D" id="3.90.550.10">
    <property type="entry name" value="Spore Coat Polysaccharide Biosynthesis Protein SpsA, Chain A"/>
    <property type="match status" value="1"/>
</dbReference>
<organism evidence="15">
    <name type="scientific">Thermodesulfovibrio autotrophicus</name>
    <dbReference type="NCBI Taxonomy" id="3118333"/>
    <lineage>
        <taxon>Bacteria</taxon>
        <taxon>Pseudomonadati</taxon>
        <taxon>Nitrospirota</taxon>
        <taxon>Thermodesulfovibrionia</taxon>
        <taxon>Thermodesulfovibrionales</taxon>
        <taxon>Thermodesulfovibrionaceae</taxon>
        <taxon>Thermodesulfovibrio</taxon>
    </lineage>
</organism>
<reference evidence="15" key="1">
    <citation type="submission" date="2024-01" db="EMBL/GenBank/DDBJ databases">
        <title>The first autotrophic representatives of the genus Thermodesulfovibrio.</title>
        <authorList>
            <person name="Maltseva A.I."/>
            <person name="Elcheninov A.G."/>
            <person name="Kublanov I.V."/>
            <person name="Lebedinsky A.V."/>
            <person name="Frolov E.N."/>
        </authorList>
    </citation>
    <scope>NUCLEOTIDE SEQUENCE</scope>
    <source>
        <strain evidence="15">3907-1M</strain>
    </source>
</reference>
<feature type="site" description="Positions MEP for the nucleophilic attack" evidence="13">
    <location>
        <position position="154"/>
    </location>
</feature>
<comment type="caution">
    <text evidence="13">Lacks conserved residue(s) required for the propagation of feature annotation.</text>
</comment>
<dbReference type="CDD" id="cd02516">
    <property type="entry name" value="CDP-ME_synthetase"/>
    <property type="match status" value="1"/>
</dbReference>
<keyword evidence="8 13" id="KW-0548">Nucleotidyltransferase</keyword>
<dbReference type="Pfam" id="PF02542">
    <property type="entry name" value="YgbB"/>
    <property type="match status" value="1"/>
</dbReference>
<feature type="binding site" evidence="13">
    <location>
        <begin position="269"/>
        <end position="270"/>
    </location>
    <ligand>
        <name>4-CDP-2-C-methyl-D-erythritol 2-phosphate</name>
        <dbReference type="ChEBI" id="CHEBI:57919"/>
    </ligand>
</feature>
<keyword evidence="9 13" id="KW-0479">Metal-binding</keyword>
<dbReference type="NCBIfam" id="TIGR00151">
    <property type="entry name" value="ispF"/>
    <property type="match status" value="1"/>
</dbReference>
<dbReference type="RefSeq" id="WP_353683712.1">
    <property type="nucleotide sequence ID" value="NZ_CP144373.1"/>
</dbReference>
<evidence type="ECO:0000256" key="10">
    <source>
        <dbReference type="ARBA" id="ARBA00023229"/>
    </source>
</evidence>
<dbReference type="InterPro" id="IPR018294">
    <property type="entry name" value="ISPD_synthase_CS"/>
</dbReference>
<dbReference type="InterPro" id="IPR029044">
    <property type="entry name" value="Nucleotide-diphossugar_trans"/>
</dbReference>
<dbReference type="NCBIfam" id="TIGR00453">
    <property type="entry name" value="ispD"/>
    <property type="match status" value="1"/>
</dbReference>
<dbReference type="InterPro" id="IPR034683">
    <property type="entry name" value="IspD/TarI"/>
</dbReference>
<comment type="pathway">
    <text evidence="4 13">Isoprenoid biosynthesis; isopentenyl diphosphate biosynthesis via DXP pathway; isopentenyl diphosphate from 1-deoxy-D-xylulose 5-phosphate: step 4/6.</text>
</comment>
<dbReference type="KEGG" id="taut:V4D30_07475"/>
<sequence length="391" mass="43826">MKCSAIIVSAGLGKRFGSPDKVFFEVNDKPIFMWAVQTFDNLDFINDIWIVTRKDAVQKVRSYLKIFNIKKVREVVEGGNERQDSVYNALKLMPADTEIVLIHDAARPLVSKELVERVFNALNPQIDGVIPVTRITDTVKWIKGRNIVGGTINREMLRAVQTPQAFWFKKILEVYEKAYSEGVYGTDDAFLIERYSGKVYTVDGDEKNIKITTKQDIEKMESILNINNIKTFSLNIRVGIGYDSHRLVSGKKLIIGGVEIPYEKGLEGHSDADVLIHAIIDAILGAAGAGDIGKHFPDSDPQYKDISSLVLLEKTLKFTREQKIEPIWIDCTVFAEKPRLSPYIPEMIENFRKLGLKVNIKAKTAEGMGFIGRGEGIAAQAICLSSMKLDP</sequence>
<keyword evidence="12 13" id="KW-0511">Multifunctional enzyme</keyword>
<feature type="site" description="Transition state stabilizer" evidence="13">
    <location>
        <position position="15"/>
    </location>
</feature>
<dbReference type="AlphaFoldDB" id="A0AAU8GX42"/>
<feature type="binding site" evidence="13">
    <location>
        <position position="373"/>
    </location>
    <ligand>
        <name>4-CDP-2-C-methyl-D-erythritol 2-phosphate</name>
        <dbReference type="ChEBI" id="CHEBI:57919"/>
    </ligand>
</feature>
<dbReference type="GO" id="GO:0046872">
    <property type="term" value="F:metal ion binding"/>
    <property type="evidence" value="ECO:0007669"/>
    <property type="project" value="UniProtKB-KW"/>
</dbReference>
<evidence type="ECO:0000313" key="15">
    <source>
        <dbReference type="EMBL" id="XCH46173.1"/>
    </source>
</evidence>
<protein>
    <recommendedName>
        <fullName evidence="13">Bifunctional enzyme IspD/IspF</fullName>
    </recommendedName>
    <domain>
        <recommendedName>
            <fullName evidence="13">2-C-methyl-D-erythritol 4-phosphate cytidylyltransferase</fullName>
            <ecNumber evidence="13">2.7.7.60</ecNumber>
        </recommendedName>
        <alternativeName>
            <fullName evidence="13">4-diphosphocytidyl-2C-methyl-D-erythritol synthase</fullName>
        </alternativeName>
        <alternativeName>
            <fullName evidence="13">MEP cytidylyltransferase</fullName>
            <shortName evidence="13">MCT</shortName>
        </alternativeName>
    </domain>
    <domain>
        <recommendedName>
            <fullName evidence="13">2-C-methyl-D-erythritol 2,4-cyclodiphosphate synthase</fullName>
            <shortName evidence="13">MECDP-synthase</shortName>
            <shortName evidence="13">MECPP-synthase</shortName>
            <shortName evidence="13">MECPS</shortName>
            <ecNumber evidence="13">4.6.1.12</ecNumber>
        </recommendedName>
    </domain>
</protein>
<dbReference type="InterPro" id="IPR001228">
    <property type="entry name" value="IspD"/>
</dbReference>
<feature type="site" description="Positions MEP for the nucleophilic attack" evidence="13">
    <location>
        <position position="210"/>
    </location>
</feature>
<evidence type="ECO:0000256" key="3">
    <source>
        <dbReference type="ARBA" id="ARBA00001968"/>
    </source>
</evidence>
<name>A0AAU8GX42_9BACT</name>
<feature type="binding site" evidence="13">
    <location>
        <position position="243"/>
    </location>
    <ligand>
        <name>a divalent metal cation</name>
        <dbReference type="ChEBI" id="CHEBI:60240"/>
    </ligand>
</feature>
<evidence type="ECO:0000256" key="4">
    <source>
        <dbReference type="ARBA" id="ARBA00004709"/>
    </source>
</evidence>
<keyword evidence="7 13" id="KW-0808">Transferase</keyword>
<comment type="catalytic activity">
    <reaction evidence="1 13">
        <text>4-CDP-2-C-methyl-D-erythritol 2-phosphate = 2-C-methyl-D-erythritol 2,4-cyclic diphosphate + CMP</text>
        <dbReference type="Rhea" id="RHEA:23864"/>
        <dbReference type="ChEBI" id="CHEBI:57919"/>
        <dbReference type="ChEBI" id="CHEBI:58483"/>
        <dbReference type="ChEBI" id="CHEBI:60377"/>
        <dbReference type="EC" id="4.6.1.12"/>
    </reaction>
</comment>
<dbReference type="GO" id="GO:0019288">
    <property type="term" value="P:isopentenyl diphosphate biosynthetic process, methylerythritol 4-phosphate pathway"/>
    <property type="evidence" value="ECO:0007669"/>
    <property type="project" value="UniProtKB-UniRule"/>
</dbReference>
<feature type="site" description="Transition state stabilizer" evidence="13">
    <location>
        <position position="269"/>
    </location>
</feature>
<comment type="similarity">
    <text evidence="13">In the C-terminal section; belongs to the IspF family.</text>
</comment>
<evidence type="ECO:0000256" key="8">
    <source>
        <dbReference type="ARBA" id="ARBA00022695"/>
    </source>
</evidence>
<dbReference type="GO" id="GO:0008685">
    <property type="term" value="F:2-C-methyl-D-erythritol 2,4-cyclodiphosphate synthase activity"/>
    <property type="evidence" value="ECO:0007669"/>
    <property type="project" value="UniProtKB-UniRule"/>
</dbReference>
<dbReference type="InterPro" id="IPR026596">
    <property type="entry name" value="IspD/F"/>
</dbReference>
<evidence type="ECO:0000256" key="13">
    <source>
        <dbReference type="HAMAP-Rule" id="MF_01520"/>
    </source>
</evidence>
<dbReference type="SUPFAM" id="SSF53448">
    <property type="entry name" value="Nucleotide-diphospho-sugar transferases"/>
    <property type="match status" value="1"/>
</dbReference>
<feature type="domain" description="2-C-methyl-D-erythritol 2,4-cyclodiphosphate synthase" evidence="14">
    <location>
        <begin position="236"/>
        <end position="384"/>
    </location>
</feature>
<evidence type="ECO:0000256" key="9">
    <source>
        <dbReference type="ARBA" id="ARBA00022723"/>
    </source>
</evidence>
<dbReference type="EC" id="2.7.7.60" evidence="13"/>
<dbReference type="InterPro" id="IPR036571">
    <property type="entry name" value="MECDP_synthase_sf"/>
</dbReference>
<dbReference type="EMBL" id="CP144373">
    <property type="protein sequence ID" value="XCH46173.1"/>
    <property type="molecule type" value="Genomic_DNA"/>
</dbReference>
<feature type="site" description="Transition state stabilizer" evidence="13">
    <location>
        <position position="21"/>
    </location>
</feature>
<feature type="binding site" evidence="13">
    <location>
        <begin position="296"/>
        <end position="300"/>
    </location>
    <ligand>
        <name>4-CDP-2-C-methyl-D-erythritol 2-phosphate</name>
        <dbReference type="ChEBI" id="CHEBI:57919"/>
    </ligand>
</feature>
<dbReference type="PROSITE" id="PS01350">
    <property type="entry name" value="ISPF"/>
    <property type="match status" value="1"/>
</dbReference>